<evidence type="ECO:0000256" key="1">
    <source>
        <dbReference type="ARBA" id="ARBA00022801"/>
    </source>
</evidence>
<dbReference type="Pfam" id="PF00657">
    <property type="entry name" value="Lipase_GDSL"/>
    <property type="match status" value="1"/>
</dbReference>
<dbReference type="AlphaFoldDB" id="A0A0F3KQT6"/>
<organism evidence="3 4">
    <name type="scientific">Luteibacter yeojuensis</name>
    <dbReference type="NCBI Taxonomy" id="345309"/>
    <lineage>
        <taxon>Bacteria</taxon>
        <taxon>Pseudomonadati</taxon>
        <taxon>Pseudomonadota</taxon>
        <taxon>Gammaproteobacteria</taxon>
        <taxon>Lysobacterales</taxon>
        <taxon>Rhodanobacteraceae</taxon>
        <taxon>Luteibacter</taxon>
    </lineage>
</organism>
<keyword evidence="1" id="KW-0378">Hydrolase</keyword>
<dbReference type="EMBL" id="JZRB01000022">
    <property type="protein sequence ID" value="KJV33337.1"/>
    <property type="molecule type" value="Genomic_DNA"/>
</dbReference>
<dbReference type="PATRIC" id="fig|345309.4.peg.1581"/>
<evidence type="ECO:0008006" key="5">
    <source>
        <dbReference type="Google" id="ProtNLM"/>
    </source>
</evidence>
<comment type="caution">
    <text evidence="3">The sequence shown here is derived from an EMBL/GenBank/DDBJ whole genome shotgun (WGS) entry which is preliminary data.</text>
</comment>
<evidence type="ECO:0000256" key="2">
    <source>
        <dbReference type="SAM" id="SignalP"/>
    </source>
</evidence>
<dbReference type="CDD" id="cd01846">
    <property type="entry name" value="fatty_acyltransferase_like"/>
    <property type="match status" value="1"/>
</dbReference>
<dbReference type="SUPFAM" id="SSF52266">
    <property type="entry name" value="SGNH hydrolase"/>
    <property type="match status" value="1"/>
</dbReference>
<protein>
    <recommendedName>
        <fullName evidence="5">Thermolabile hemolysin</fullName>
    </recommendedName>
</protein>
<gene>
    <name evidence="3" type="ORF">VI08_11190</name>
</gene>
<proteinExistence type="predicted"/>
<dbReference type="Gene3D" id="3.40.50.1110">
    <property type="entry name" value="SGNH hydrolase"/>
    <property type="match status" value="1"/>
</dbReference>
<feature type="signal peptide" evidence="2">
    <location>
        <begin position="1"/>
        <end position="28"/>
    </location>
</feature>
<keyword evidence="2" id="KW-0732">Signal</keyword>
<dbReference type="RefSeq" id="WP_045829673.1">
    <property type="nucleotide sequence ID" value="NZ_JZRB01000022.1"/>
</dbReference>
<dbReference type="GO" id="GO:0016788">
    <property type="term" value="F:hydrolase activity, acting on ester bonds"/>
    <property type="evidence" value="ECO:0007669"/>
    <property type="project" value="InterPro"/>
</dbReference>
<dbReference type="InterPro" id="IPR001087">
    <property type="entry name" value="GDSL"/>
</dbReference>
<dbReference type="Proteomes" id="UP000033651">
    <property type="component" value="Unassembled WGS sequence"/>
</dbReference>
<sequence length="416" mass="45554">MKTTLPRAAVPALAVALCAMTVAAPSRAQEDAFDRELTVQVRCWYKISPDPARLDTTYVEADATRLRGHWRSVNSFYSGALFFTLQEPEEVEDACRRTLALRGLGEFVQASAASTWAGKNFPVWYDTDIDTRRGQPVERMVAFGDSLSDNGNIYTESQQTMPIHASWLLGRFSNGPVWTEHLARRTGLTLTTWATGGAQGDRAHGVIASIEDQVKSFMRYARMGVNPYDPARTMFTLLIGGNDFVNAGRSPDAVVADVEKALRTLLDFGARKVVVVGLPDLTRAPTFRPLPGVVDAGRDDGEAVHAKVSAFNAAMPLMVRRLAGATVGTELVWVDTAARFDALLADPGAHGFTDVDKACLDIRTRNASAYLLPHPVRAGCDPRRYVFWDLLHPTTQAHALISQWVLADLPAGWGLR</sequence>
<dbReference type="PANTHER" id="PTHR45648:SF22">
    <property type="entry name" value="GDSL LIPASE_ACYLHYDROLASE FAMILY PROTEIN (AFU_ORTHOLOGUE AFUA_4G14700)"/>
    <property type="match status" value="1"/>
</dbReference>
<accession>A0A0F3KQT6</accession>
<dbReference type="PANTHER" id="PTHR45648">
    <property type="entry name" value="GDSL LIPASE/ACYLHYDROLASE FAMILY PROTEIN (AFU_ORTHOLOGUE AFUA_4G14700)"/>
    <property type="match status" value="1"/>
</dbReference>
<name>A0A0F3KQT6_9GAMM</name>
<keyword evidence="4" id="KW-1185">Reference proteome</keyword>
<feature type="chain" id="PRO_5002463057" description="Thermolabile hemolysin" evidence="2">
    <location>
        <begin position="29"/>
        <end position="416"/>
    </location>
</feature>
<evidence type="ECO:0000313" key="3">
    <source>
        <dbReference type="EMBL" id="KJV33337.1"/>
    </source>
</evidence>
<evidence type="ECO:0000313" key="4">
    <source>
        <dbReference type="Proteomes" id="UP000033651"/>
    </source>
</evidence>
<dbReference type="InterPro" id="IPR051058">
    <property type="entry name" value="GDSL_Est/Lipase"/>
</dbReference>
<reference evidence="3 4" key="1">
    <citation type="submission" date="2015-03" db="EMBL/GenBank/DDBJ databases">
        <title>Draft genome sequence of Luteibacter yeojuensis strain SU11.</title>
        <authorList>
            <person name="Sulaiman J."/>
            <person name="Priya K."/>
            <person name="Chan K.-G."/>
        </authorList>
    </citation>
    <scope>NUCLEOTIDE SEQUENCE [LARGE SCALE GENOMIC DNA]</scope>
    <source>
        <strain evidence="3 4">SU11</strain>
    </source>
</reference>
<dbReference type="InterPro" id="IPR036514">
    <property type="entry name" value="SGNH_hydro_sf"/>
</dbReference>